<gene>
    <name evidence="1" type="ORF">ENP47_03560</name>
</gene>
<proteinExistence type="predicted"/>
<dbReference type="InterPro" id="IPR018688">
    <property type="entry name" value="PpoB2-like"/>
</dbReference>
<comment type="caution">
    <text evidence="1">The sequence shown here is derived from an EMBL/GenBank/DDBJ whole genome shotgun (WGS) entry which is preliminary data.</text>
</comment>
<dbReference type="AlphaFoldDB" id="A0A7C1XMQ2"/>
<dbReference type="Pfam" id="PF09948">
    <property type="entry name" value="PpoB2"/>
    <property type="match status" value="1"/>
</dbReference>
<sequence>MAGNVRTSPRLPLGSFRRQQVPVILALVLLATASWSILLRWPMDPMSDGLTMGLGPVMFLLIWLVMMVAMMFPAATPMIAMFARLASERRGRGQPFVPTWLFVSTYLVVWLLFGVVVYVVAVLSERLIGLLSLSHATTARFGAALLIAAGVYQLTPLKRACLTKCRSPFHFLLAHWRDGYRGALALGLRHGLYCLGCCWMLFVLLLPLGFMNIGAMALVTFLIVAEKALPFGRIARFTGATALLLYGTLAFVRPEFLPTMPGL</sequence>
<protein>
    <submittedName>
        <fullName evidence="1">DUF2182 domain-containing protein</fullName>
    </submittedName>
</protein>
<name>A0A7C1XMQ2_THERO</name>
<evidence type="ECO:0000313" key="1">
    <source>
        <dbReference type="EMBL" id="HEF64670.1"/>
    </source>
</evidence>
<accession>A0A7C1XMQ2</accession>
<organism evidence="1">
    <name type="scientific">Thermomicrobium roseum</name>
    <dbReference type="NCBI Taxonomy" id="500"/>
    <lineage>
        <taxon>Bacteria</taxon>
        <taxon>Pseudomonadati</taxon>
        <taxon>Thermomicrobiota</taxon>
        <taxon>Thermomicrobia</taxon>
        <taxon>Thermomicrobiales</taxon>
        <taxon>Thermomicrobiaceae</taxon>
        <taxon>Thermomicrobium</taxon>
    </lineage>
</organism>
<dbReference type="EMBL" id="DSJL01000007">
    <property type="protein sequence ID" value="HEF64670.1"/>
    <property type="molecule type" value="Genomic_DNA"/>
</dbReference>
<reference evidence="1" key="1">
    <citation type="journal article" date="2020" name="mSystems">
        <title>Genome- and Community-Level Interaction Insights into Carbon Utilization and Element Cycling Functions of Hydrothermarchaeota in Hydrothermal Sediment.</title>
        <authorList>
            <person name="Zhou Z."/>
            <person name="Liu Y."/>
            <person name="Xu W."/>
            <person name="Pan J."/>
            <person name="Luo Z.H."/>
            <person name="Li M."/>
        </authorList>
    </citation>
    <scope>NUCLEOTIDE SEQUENCE [LARGE SCALE GENOMIC DNA]</scope>
    <source>
        <strain evidence="1">SpSt-222</strain>
    </source>
</reference>